<evidence type="ECO:0000313" key="7">
    <source>
        <dbReference type="Proteomes" id="UP000192247"/>
    </source>
</evidence>
<feature type="transmembrane region" description="Helical" evidence="4">
    <location>
        <begin position="1212"/>
        <end position="1235"/>
    </location>
</feature>
<dbReference type="SMART" id="SM00364">
    <property type="entry name" value="LRR_BAC"/>
    <property type="match status" value="11"/>
</dbReference>
<keyword evidence="2 5" id="KW-0732">Signal</keyword>
<dbReference type="InterPro" id="IPR050541">
    <property type="entry name" value="LRR_TM_domain-containing"/>
</dbReference>
<dbReference type="SUPFAM" id="SSF52058">
    <property type="entry name" value="L domain-like"/>
    <property type="match status" value="3"/>
</dbReference>
<dbReference type="SMART" id="SM00369">
    <property type="entry name" value="LRR_TYP"/>
    <property type="match status" value="27"/>
</dbReference>
<dbReference type="GO" id="GO:0005886">
    <property type="term" value="C:plasma membrane"/>
    <property type="evidence" value="ECO:0007669"/>
    <property type="project" value="TreeGrafter"/>
</dbReference>
<protein>
    <submittedName>
        <fullName evidence="6">Chaoptin-like</fullName>
    </submittedName>
</protein>
<dbReference type="Gene3D" id="3.80.10.10">
    <property type="entry name" value="Ribonuclease Inhibitor"/>
    <property type="match status" value="7"/>
</dbReference>
<dbReference type="Pfam" id="PF13855">
    <property type="entry name" value="LRR_8"/>
    <property type="match status" value="7"/>
</dbReference>
<evidence type="ECO:0000256" key="4">
    <source>
        <dbReference type="SAM" id="Phobius"/>
    </source>
</evidence>
<reference evidence="6 7" key="1">
    <citation type="journal article" date="2017" name="Gigascience">
        <title>Draft genome of the honey bee ectoparasitic mite, Tropilaelaps mercedesae, is shaped by the parasitic life history.</title>
        <authorList>
            <person name="Dong X."/>
            <person name="Armstrong S.D."/>
            <person name="Xia D."/>
            <person name="Makepeace B.L."/>
            <person name="Darby A.C."/>
            <person name="Kadowaki T."/>
        </authorList>
    </citation>
    <scope>NUCLEOTIDE SEQUENCE [LARGE SCALE GENOMIC DNA]</scope>
    <source>
        <strain evidence="6">Wuxi-XJTLU</strain>
    </source>
</reference>
<dbReference type="InterPro" id="IPR001611">
    <property type="entry name" value="Leu-rich_rpt"/>
</dbReference>
<proteinExistence type="predicted"/>
<evidence type="ECO:0000256" key="2">
    <source>
        <dbReference type="ARBA" id="ARBA00022729"/>
    </source>
</evidence>
<accession>A0A1V9XNL6</accession>
<keyword evidence="4" id="KW-0812">Transmembrane</keyword>
<dbReference type="FunCoup" id="A0A1V9XNL6">
    <property type="interactions" value="4"/>
</dbReference>
<evidence type="ECO:0000256" key="5">
    <source>
        <dbReference type="SAM" id="SignalP"/>
    </source>
</evidence>
<sequence length="1326" mass="149700">MNNRHKGMIPVFLLSLALARSVGQKSVIKIEIPCRELFSDFKEYCTCEQDTSLNETKIDCDGRSFFGTFVVLPYRQNIIEYTQSYAGLQDLESQLFTASDIPLQKLDFSSNLLRRITDKVFDGIEDTLEHLELSHNLLGDQLIPVFGSKEFNRLNNLKYLGLRNNLIKAVGDSTFRGLTALKQLDLSDNEIQQVPSGALKHLEEVRWIDLSANRIKTIFEFPHLAHLLSLNLANNSITSVDAESLSHLESLTVLDLSSNFIKNELHLAGLPSLHTLNVSNNLFLDIPASIKKLASLQHLDISRAKIRNLGYSPFSQLSKLEYLNLAWNEIVQIQSNTFQGLVRLKTLILDANILRKFEESHVTDLENLQELSLNDNQLLSFPTEIFLKLRSLVKVHLDFNRIAAISEELLRYAAKLRYLSLNYNLLTEIPEGTFRDMPQLTVLRLRGNNLKKFTPASYNGLESSLVELDIGDNQISYMPMLNLSSLRILDISGNQLVNLHSKMFSVSVNLKKLILARNLFSKIDPGWIEPLTELEHLDVSGCQISIVYDNTFGNFLRVKHLNLANNGLEAFGRNINIETVEELDLSGNYLSDAKLNVKKLHTLNLSYNRLRAFNVSSNSPFALRKIDVSFNRLQELRDDLFGIHLGLSEVNLNNNMLSQISSDVLRGFPNVKKLGLSGNQLHVIQDQTFSPLRSLSELSLAMNQIHTLEGTPFVNCSSLNNIDLSHNLLETLTDECFNGISRLRLNLKGNQLHTIPQNTFSRTNVFALEAIDLAENQFFEFPELSLRRQYSVIDRANFSMNLIRSIPSNADVLVNVKHIDISHNPLTSDAHYVLLGEPKSLRSLHMANVSLKTIPDLETPFLRELVASDNEITGLAKTTFKRATGLVKLDLAGNKIVNFFGVDTILPHLEHLDLSGNQLYEITKKSFVTLSELSTLKLSGLNNLTRMECEVFKSQKRLNNLEVLGYPKIKELNYTCMNIPSALETLMVEIKSPSLGTQLHRMYNPRLKKLLVAGDTLEQLTPTSLAGIRSERLELIFYNTNLRNLPASLFLPLPLSSDIRVSAEYNQIIQFDPHLIQLINMRPNFTISSFEGSPLQCDCNTTELYHALMNKVYKFSDAGTIRCYTPLILRGIPLVNLQESQLRCDGDVLSKDVSTNDINKDESTAPVKKDDLFKLDESLFKKPYRPSPTLVQDLVVRKTVITDPPFLTKVDMLIIIIISTIVILVTSVSIGVCICKWYNRTEELPYPPGAWATLPPHVAMPLPSKCTCVRPSSAPCTCRTPVTPIRGRTPDLYQRSMSRGPPMVMPPIHAHHPSRPPSMWDVQSWR</sequence>
<dbReference type="InterPro" id="IPR032675">
    <property type="entry name" value="LRR_dom_sf"/>
</dbReference>
<dbReference type="InterPro" id="IPR003591">
    <property type="entry name" value="Leu-rich_rpt_typical-subtyp"/>
</dbReference>
<evidence type="ECO:0000256" key="3">
    <source>
        <dbReference type="ARBA" id="ARBA00022737"/>
    </source>
</evidence>
<evidence type="ECO:0000256" key="1">
    <source>
        <dbReference type="ARBA" id="ARBA00022614"/>
    </source>
</evidence>
<keyword evidence="7" id="KW-1185">Reference proteome</keyword>
<dbReference type="EMBL" id="MNPL01006944">
    <property type="protein sequence ID" value="OQR75051.1"/>
    <property type="molecule type" value="Genomic_DNA"/>
</dbReference>
<dbReference type="InParanoid" id="A0A1V9XNL6"/>
<name>A0A1V9XNL6_9ACAR</name>
<dbReference type="OrthoDB" id="8731593at2759"/>
<dbReference type="PANTHER" id="PTHR24369">
    <property type="entry name" value="ANTIGEN BSP, PUTATIVE-RELATED"/>
    <property type="match status" value="1"/>
</dbReference>
<keyword evidence="3" id="KW-0677">Repeat</keyword>
<keyword evidence="1" id="KW-0433">Leucine-rich repeat</keyword>
<dbReference type="SMART" id="SM00365">
    <property type="entry name" value="LRR_SD22"/>
    <property type="match status" value="14"/>
</dbReference>
<keyword evidence="4" id="KW-1133">Transmembrane helix</keyword>
<dbReference type="Proteomes" id="UP000192247">
    <property type="component" value="Unassembled WGS sequence"/>
</dbReference>
<dbReference type="SUPFAM" id="SSF52047">
    <property type="entry name" value="RNI-like"/>
    <property type="match status" value="1"/>
</dbReference>
<evidence type="ECO:0000313" key="6">
    <source>
        <dbReference type="EMBL" id="OQR75051.1"/>
    </source>
</evidence>
<feature type="chain" id="PRO_5012958174" evidence="5">
    <location>
        <begin position="20"/>
        <end position="1326"/>
    </location>
</feature>
<dbReference type="STRING" id="418985.A0A1V9XNL6"/>
<comment type="caution">
    <text evidence="6">The sequence shown here is derived from an EMBL/GenBank/DDBJ whole genome shotgun (WGS) entry which is preliminary data.</text>
</comment>
<dbReference type="PANTHER" id="PTHR24369:SF210">
    <property type="entry name" value="CHAOPTIN-RELATED"/>
    <property type="match status" value="1"/>
</dbReference>
<organism evidence="6 7">
    <name type="scientific">Tropilaelaps mercedesae</name>
    <dbReference type="NCBI Taxonomy" id="418985"/>
    <lineage>
        <taxon>Eukaryota</taxon>
        <taxon>Metazoa</taxon>
        <taxon>Ecdysozoa</taxon>
        <taxon>Arthropoda</taxon>
        <taxon>Chelicerata</taxon>
        <taxon>Arachnida</taxon>
        <taxon>Acari</taxon>
        <taxon>Parasitiformes</taxon>
        <taxon>Mesostigmata</taxon>
        <taxon>Gamasina</taxon>
        <taxon>Dermanyssoidea</taxon>
        <taxon>Laelapidae</taxon>
        <taxon>Tropilaelaps</taxon>
    </lineage>
</organism>
<gene>
    <name evidence="6" type="ORF">BIW11_08675</name>
</gene>
<dbReference type="PROSITE" id="PS51450">
    <property type="entry name" value="LRR"/>
    <property type="match status" value="6"/>
</dbReference>
<keyword evidence="4" id="KW-0472">Membrane</keyword>
<feature type="signal peptide" evidence="5">
    <location>
        <begin position="1"/>
        <end position="19"/>
    </location>
</feature>